<dbReference type="Gene3D" id="3.40.50.720">
    <property type="entry name" value="NAD(P)-binding Rossmann-like Domain"/>
    <property type="match status" value="1"/>
</dbReference>
<dbReference type="EMBL" id="BAAAXZ010000022">
    <property type="protein sequence ID" value="GAA2912721.1"/>
    <property type="molecule type" value="Genomic_DNA"/>
</dbReference>
<dbReference type="InterPro" id="IPR036291">
    <property type="entry name" value="NAD(P)-bd_dom_sf"/>
</dbReference>
<dbReference type="PANTHER" id="PTHR48107">
    <property type="entry name" value="NADPH-DEPENDENT ALDEHYDE REDUCTASE-LIKE PROTEIN, CHLOROPLASTIC-RELATED"/>
    <property type="match status" value="1"/>
</dbReference>
<dbReference type="FunFam" id="3.40.50.720:FF:000084">
    <property type="entry name" value="Short-chain dehydrogenase reductase"/>
    <property type="match status" value="1"/>
</dbReference>
<dbReference type="InterPro" id="IPR002347">
    <property type="entry name" value="SDR_fam"/>
</dbReference>
<accession>A0A144LII1</accession>
<evidence type="ECO:0000256" key="2">
    <source>
        <dbReference type="ARBA" id="ARBA00023002"/>
    </source>
</evidence>
<dbReference type="PANTHER" id="PTHR48107:SF7">
    <property type="entry name" value="RE15974P"/>
    <property type="match status" value="1"/>
</dbReference>
<gene>
    <name evidence="4" type="ORF">GCM10020221_05590</name>
</gene>
<reference evidence="4 5" key="2">
    <citation type="journal article" date="2019" name="Int. J. Syst. Evol. Microbiol.">
        <title>The Global Catalogue of Microorganisms (GCM) 10K type strain sequencing project: providing services to taxonomists for standard genome sequencing and annotation.</title>
        <authorList>
            <consortium name="The Broad Institute Genomics Platform"/>
            <consortium name="The Broad Institute Genome Sequencing Center for Infectious Disease"/>
            <person name="Wu L."/>
            <person name="Ma J."/>
        </authorList>
    </citation>
    <scope>NUCLEOTIDE SEQUENCE [LARGE SCALE GENOMIC DNA]</scope>
    <source>
        <strain evidence="4 5">JCM 4087</strain>
    </source>
</reference>
<evidence type="ECO:0000313" key="3">
    <source>
        <dbReference type="EMBL" id="AMT92136.1"/>
    </source>
</evidence>
<dbReference type="Proteomes" id="UP001501102">
    <property type="component" value="Unassembled WGS sequence"/>
</dbReference>
<comment type="similarity">
    <text evidence="1">Belongs to the short-chain dehydrogenases/reductases (SDR) family.</text>
</comment>
<keyword evidence="5" id="KW-1185">Reference proteome</keyword>
<dbReference type="AlphaFoldDB" id="A0A144LII1"/>
<evidence type="ECO:0000313" key="4">
    <source>
        <dbReference type="EMBL" id="GAA2912721.1"/>
    </source>
</evidence>
<dbReference type="GO" id="GO:0016614">
    <property type="term" value="F:oxidoreductase activity, acting on CH-OH group of donors"/>
    <property type="evidence" value="ECO:0007669"/>
    <property type="project" value="UniProtKB-ARBA"/>
</dbReference>
<sequence>MAAHTLKARTLKDKVVVIGGASRNLGSLIAKELAADGAKVVVHYNSDSSRDKAEQTAADVRKAGGEAVTHQGDLTKVAEVEKLFDAAVREFGRVDCMVNTAGMVIKKPMTETTEEEFDRMFAVNTKAAYFMMREAAKRLEDGGKIVTIVTSLLAAYTGLYSVYAGSKAPVEHFTRALSKELFGRRISVNNIAPGPMDTPFFYPAETDDSVAYHKSSAMNGELTKIEDIAPYVKFLLTDGWWLNGQTLFINGGYTTR</sequence>
<proteinExistence type="inferred from homology"/>
<organism evidence="3">
    <name type="scientific">Streptomyces thioluteus</name>
    <dbReference type="NCBI Taxonomy" id="66431"/>
    <lineage>
        <taxon>Bacteria</taxon>
        <taxon>Bacillati</taxon>
        <taxon>Actinomycetota</taxon>
        <taxon>Actinomycetes</taxon>
        <taxon>Kitasatosporales</taxon>
        <taxon>Streptomycetaceae</taxon>
        <taxon>Streptomyces</taxon>
    </lineage>
</organism>
<dbReference type="CDD" id="cd05362">
    <property type="entry name" value="THN_reductase-like_SDR_c"/>
    <property type="match status" value="1"/>
</dbReference>
<reference evidence="4" key="3">
    <citation type="submission" date="2023-12" db="EMBL/GenBank/DDBJ databases">
        <authorList>
            <person name="Sun Q."/>
            <person name="Inoue M."/>
        </authorList>
    </citation>
    <scope>NUCLEOTIDE SEQUENCE</scope>
    <source>
        <strain evidence="4">JCM 4087</strain>
    </source>
</reference>
<dbReference type="PRINTS" id="PR00080">
    <property type="entry name" value="SDRFAMILY"/>
</dbReference>
<dbReference type="EMBL" id="KU753007">
    <property type="protein sequence ID" value="AMT92136.1"/>
    <property type="molecule type" value="Genomic_DNA"/>
</dbReference>
<dbReference type="PRINTS" id="PR00081">
    <property type="entry name" value="GDHRDH"/>
</dbReference>
<keyword evidence="2" id="KW-0560">Oxidoreductase</keyword>
<reference evidence="3" key="1">
    <citation type="journal article" date="2016" name="Biochem. Biophys. Res. Commun.">
        <title>Identification of an unusual type II thioesterase in the dithiolopyrrolone antibiotics biosynthetic pathway.</title>
        <authorList>
            <person name="Zhai Y."/>
            <person name="Bai S."/>
            <person name="Liu J."/>
            <person name="Yang L."/>
            <person name="Han L."/>
            <person name="Huang X."/>
            <person name="He J."/>
        </authorList>
    </citation>
    <scope>NUCLEOTIDE SEQUENCE</scope>
    <source>
        <strain evidence="3">DSM 40027</strain>
    </source>
</reference>
<evidence type="ECO:0000313" key="5">
    <source>
        <dbReference type="Proteomes" id="UP001501102"/>
    </source>
</evidence>
<name>A0A144LII1_STRTU</name>
<dbReference type="NCBIfam" id="NF009385">
    <property type="entry name" value="PRK12744.1"/>
    <property type="match status" value="1"/>
</dbReference>
<evidence type="ECO:0000256" key="1">
    <source>
        <dbReference type="ARBA" id="ARBA00006484"/>
    </source>
</evidence>
<dbReference type="RefSeq" id="WP_344960724.1">
    <property type="nucleotide sequence ID" value="NZ_BAAAXZ010000022.1"/>
</dbReference>
<dbReference type="Pfam" id="PF13561">
    <property type="entry name" value="adh_short_C2"/>
    <property type="match status" value="1"/>
</dbReference>
<protein>
    <submittedName>
        <fullName evidence="4">SDR family oxidoreductase</fullName>
    </submittedName>
    <submittedName>
        <fullName evidence="3">Short chain dehydrogenase</fullName>
    </submittedName>
</protein>
<dbReference type="SUPFAM" id="SSF51735">
    <property type="entry name" value="NAD(P)-binding Rossmann-fold domains"/>
    <property type="match status" value="1"/>
</dbReference>